<dbReference type="EMBL" id="JBAMMX010000007">
    <property type="protein sequence ID" value="KAK6935954.1"/>
    <property type="molecule type" value="Genomic_DNA"/>
</dbReference>
<dbReference type="Proteomes" id="UP001370490">
    <property type="component" value="Unassembled WGS sequence"/>
</dbReference>
<protein>
    <submittedName>
        <fullName evidence="1">Uncharacterized protein</fullName>
    </submittedName>
</protein>
<evidence type="ECO:0000313" key="2">
    <source>
        <dbReference type="Proteomes" id="UP001370490"/>
    </source>
</evidence>
<name>A0AAN8ZCX6_9MAGN</name>
<sequence length="119" mass="13751">MASACIQSCVADARVPVRATYVNLYKWPESDAEFIKSVKSNSRMRRDRVGGCEFNHPRVVDGISCRQLYLRSYTFSRKETLPEKTEKRLNKVKVKKYTALMSMFCRFLSCTTKVDVADH</sequence>
<keyword evidence="2" id="KW-1185">Reference proteome</keyword>
<organism evidence="1 2">
    <name type="scientific">Dillenia turbinata</name>
    <dbReference type="NCBI Taxonomy" id="194707"/>
    <lineage>
        <taxon>Eukaryota</taxon>
        <taxon>Viridiplantae</taxon>
        <taxon>Streptophyta</taxon>
        <taxon>Embryophyta</taxon>
        <taxon>Tracheophyta</taxon>
        <taxon>Spermatophyta</taxon>
        <taxon>Magnoliopsida</taxon>
        <taxon>eudicotyledons</taxon>
        <taxon>Gunneridae</taxon>
        <taxon>Pentapetalae</taxon>
        <taxon>Dilleniales</taxon>
        <taxon>Dilleniaceae</taxon>
        <taxon>Dillenia</taxon>
    </lineage>
</organism>
<dbReference type="PANTHER" id="PTHR35304">
    <property type="entry name" value="OS05G0120300 PROTEIN-RELATED"/>
    <property type="match status" value="1"/>
</dbReference>
<dbReference type="PANTHER" id="PTHR35304:SF1">
    <property type="entry name" value="OS05G0120300 PROTEIN"/>
    <property type="match status" value="1"/>
</dbReference>
<dbReference type="AlphaFoldDB" id="A0AAN8ZCX6"/>
<accession>A0AAN8ZCX6</accession>
<evidence type="ECO:0000313" key="1">
    <source>
        <dbReference type="EMBL" id="KAK6935954.1"/>
    </source>
</evidence>
<proteinExistence type="predicted"/>
<gene>
    <name evidence="1" type="ORF">RJ641_032984</name>
</gene>
<comment type="caution">
    <text evidence="1">The sequence shown here is derived from an EMBL/GenBank/DDBJ whole genome shotgun (WGS) entry which is preliminary data.</text>
</comment>
<reference evidence="1 2" key="1">
    <citation type="submission" date="2023-12" db="EMBL/GenBank/DDBJ databases">
        <title>A high-quality genome assembly for Dillenia turbinata (Dilleniales).</title>
        <authorList>
            <person name="Chanderbali A."/>
        </authorList>
    </citation>
    <scope>NUCLEOTIDE SEQUENCE [LARGE SCALE GENOMIC DNA]</scope>
    <source>
        <strain evidence="1">LSX21</strain>
        <tissue evidence="1">Leaf</tissue>
    </source>
</reference>